<evidence type="ECO:0000256" key="1">
    <source>
        <dbReference type="ARBA" id="ARBA00023121"/>
    </source>
</evidence>
<gene>
    <name evidence="2" type="ORF">CLOSTMETH_02006</name>
</gene>
<dbReference type="eggNOG" id="COG1307">
    <property type="taxonomic scope" value="Bacteria"/>
</dbReference>
<evidence type="ECO:0000313" key="3">
    <source>
        <dbReference type="Proteomes" id="UP000003340"/>
    </source>
</evidence>
<dbReference type="Gene3D" id="3.40.50.10170">
    <property type="match status" value="1"/>
</dbReference>
<dbReference type="InterPro" id="IPR050270">
    <property type="entry name" value="DegV_domain_contain"/>
</dbReference>
<dbReference type="HOGENOM" id="CLU_048251_4_2_9"/>
<sequence length="286" mass="31628">MPIHNIQITADSTCDLSPELIKRYDIAISPLYIVKEDGSYRDLVDITPQDIFDYVSKTGTLTKTSACTIQDYIDLFTRYTEQGLSVVHLNISSHFSSCYQNACAAAQEVAPDKIFVVDSLNLSTGIGHVVLEACERAEQGMEARQIAQELREKVVPKMEASFVIDTLAYLAKGGRCSSVMALGANILKLKPCIEVMDGKMHVGKKYRGSLSKCLGQYVTERLSGRDDINPKRIFITHSGCSKEIVDQVRGLIQKIRPFEEIVETTAGCTISNHCGPNTLGILFLRK</sequence>
<protein>
    <submittedName>
        <fullName evidence="2">EDD domain protein, DegV family</fullName>
    </submittedName>
</protein>
<keyword evidence="1" id="KW-0446">Lipid-binding</keyword>
<evidence type="ECO:0000313" key="2">
    <source>
        <dbReference type="EMBL" id="EEG30276.1"/>
    </source>
</evidence>
<proteinExistence type="predicted"/>
<dbReference type="Gene3D" id="3.30.1180.10">
    <property type="match status" value="1"/>
</dbReference>
<dbReference type="GO" id="GO:0008289">
    <property type="term" value="F:lipid binding"/>
    <property type="evidence" value="ECO:0007669"/>
    <property type="project" value="UniProtKB-KW"/>
</dbReference>
<dbReference type="SUPFAM" id="SSF82549">
    <property type="entry name" value="DAK1/DegV-like"/>
    <property type="match status" value="1"/>
</dbReference>
<dbReference type="PANTHER" id="PTHR33434:SF2">
    <property type="entry name" value="FATTY ACID-BINDING PROTEIN TM_1468"/>
    <property type="match status" value="1"/>
</dbReference>
<accession>C0EDS8</accession>
<reference evidence="2 3" key="2">
    <citation type="submission" date="2009-02" db="EMBL/GenBank/DDBJ databases">
        <title>Draft genome sequence of Clostridium methylpentosum (DSM 5476).</title>
        <authorList>
            <person name="Sudarsanam P."/>
            <person name="Ley R."/>
            <person name="Guruge J."/>
            <person name="Turnbaugh P.J."/>
            <person name="Mahowald M."/>
            <person name="Liep D."/>
            <person name="Gordon J."/>
        </authorList>
    </citation>
    <scope>NUCLEOTIDE SEQUENCE [LARGE SCALE GENOMIC DNA]</scope>
    <source>
        <strain evidence="2 3">DSM 5476</strain>
    </source>
</reference>
<dbReference type="EMBL" id="ACEC01000066">
    <property type="protein sequence ID" value="EEG30276.1"/>
    <property type="molecule type" value="Genomic_DNA"/>
</dbReference>
<dbReference type="Pfam" id="PF02645">
    <property type="entry name" value="DegV"/>
    <property type="match status" value="1"/>
</dbReference>
<dbReference type="NCBIfam" id="TIGR00762">
    <property type="entry name" value="DegV"/>
    <property type="match status" value="1"/>
</dbReference>
<reference evidence="2 3" key="1">
    <citation type="submission" date="2009-01" db="EMBL/GenBank/DDBJ databases">
        <authorList>
            <person name="Fulton L."/>
            <person name="Clifton S."/>
            <person name="Fulton B."/>
            <person name="Xu J."/>
            <person name="Minx P."/>
            <person name="Pepin K.H."/>
            <person name="Johnson M."/>
            <person name="Bhonagiri V."/>
            <person name="Nash W.E."/>
            <person name="Mardis E.R."/>
            <person name="Wilson R.K."/>
        </authorList>
    </citation>
    <scope>NUCLEOTIDE SEQUENCE [LARGE SCALE GENOMIC DNA]</scope>
    <source>
        <strain evidence="2 3">DSM 5476</strain>
    </source>
</reference>
<organism evidence="2 3">
    <name type="scientific">[Clostridium] methylpentosum DSM 5476</name>
    <dbReference type="NCBI Taxonomy" id="537013"/>
    <lineage>
        <taxon>Bacteria</taxon>
        <taxon>Bacillati</taxon>
        <taxon>Bacillota</taxon>
        <taxon>Clostridia</taxon>
        <taxon>Eubacteriales</taxon>
        <taxon>Oscillospiraceae</taxon>
        <taxon>Oscillospiraceae incertae sedis</taxon>
    </lineage>
</organism>
<name>C0EDS8_9FIRM</name>
<dbReference type="PANTHER" id="PTHR33434">
    <property type="entry name" value="DEGV DOMAIN-CONTAINING PROTEIN DR_1986-RELATED"/>
    <property type="match status" value="1"/>
</dbReference>
<dbReference type="Proteomes" id="UP000003340">
    <property type="component" value="Unassembled WGS sequence"/>
</dbReference>
<dbReference type="PROSITE" id="PS51482">
    <property type="entry name" value="DEGV"/>
    <property type="match status" value="1"/>
</dbReference>
<dbReference type="InterPro" id="IPR003797">
    <property type="entry name" value="DegV"/>
</dbReference>
<dbReference type="STRING" id="537013.CLOSTMETH_02006"/>
<dbReference type="InterPro" id="IPR043168">
    <property type="entry name" value="DegV_C"/>
</dbReference>
<keyword evidence="3" id="KW-1185">Reference proteome</keyword>
<dbReference type="AlphaFoldDB" id="C0EDS8"/>
<comment type="caution">
    <text evidence="2">The sequence shown here is derived from an EMBL/GenBank/DDBJ whole genome shotgun (WGS) entry which is preliminary data.</text>
</comment>